<feature type="transmembrane region" description="Helical" evidence="6">
    <location>
        <begin position="467"/>
        <end position="491"/>
    </location>
</feature>
<evidence type="ECO:0000256" key="6">
    <source>
        <dbReference type="SAM" id="Phobius"/>
    </source>
</evidence>
<keyword evidence="8" id="KW-1185">Reference proteome</keyword>
<feature type="transmembrane region" description="Helical" evidence="6">
    <location>
        <begin position="235"/>
        <end position="256"/>
    </location>
</feature>
<evidence type="ECO:0000313" key="7">
    <source>
        <dbReference type="EMBL" id="OXN01190.1"/>
    </source>
</evidence>
<keyword evidence="3 6" id="KW-0812">Transmembrane</keyword>
<evidence type="ECO:0000256" key="3">
    <source>
        <dbReference type="ARBA" id="ARBA00022692"/>
    </source>
</evidence>
<evidence type="ECO:0000256" key="2">
    <source>
        <dbReference type="ARBA" id="ARBA00022475"/>
    </source>
</evidence>
<keyword evidence="2" id="KW-1003">Cell membrane</keyword>
<gene>
    <name evidence="7" type="ORF">Tam10B_0588</name>
</gene>
<feature type="transmembrane region" description="Helical" evidence="6">
    <location>
        <begin position="307"/>
        <end position="331"/>
    </location>
</feature>
<keyword evidence="5 6" id="KW-0472">Membrane</keyword>
<dbReference type="Proteomes" id="UP000215433">
    <property type="component" value="Unassembled WGS sequence"/>
</dbReference>
<comment type="subcellular location">
    <subcellularLocation>
        <location evidence="1">Cell membrane</location>
        <topology evidence="1">Multi-pass membrane protein</topology>
    </subcellularLocation>
</comment>
<feature type="transmembrane region" description="Helical" evidence="6">
    <location>
        <begin position="262"/>
        <end position="286"/>
    </location>
</feature>
<feature type="transmembrane region" description="Helical" evidence="6">
    <location>
        <begin position="185"/>
        <end position="204"/>
    </location>
</feature>
<feature type="transmembrane region" description="Helical" evidence="6">
    <location>
        <begin position="126"/>
        <end position="147"/>
    </location>
</feature>
<feature type="transmembrane region" description="Helical" evidence="6">
    <location>
        <begin position="51"/>
        <end position="72"/>
    </location>
</feature>
<feature type="transmembrane region" description="Helical" evidence="6">
    <location>
        <begin position="84"/>
        <end position="106"/>
    </location>
</feature>
<feature type="transmembrane region" description="Helical" evidence="6">
    <location>
        <begin position="375"/>
        <end position="394"/>
    </location>
</feature>
<accession>A0A229W0K9</accession>
<dbReference type="EMBL" id="NEWD01000005">
    <property type="protein sequence ID" value="OXN01190.1"/>
    <property type="molecule type" value="Genomic_DNA"/>
</dbReference>
<feature type="transmembrane region" description="Helical" evidence="6">
    <location>
        <begin position="414"/>
        <end position="432"/>
    </location>
</feature>
<dbReference type="PANTHER" id="PTHR30250:SF26">
    <property type="entry name" value="PSMA PROTEIN"/>
    <property type="match status" value="1"/>
</dbReference>
<evidence type="ECO:0000256" key="4">
    <source>
        <dbReference type="ARBA" id="ARBA00022989"/>
    </source>
</evidence>
<dbReference type="InterPro" id="IPR050833">
    <property type="entry name" value="Poly_Biosynth_Transport"/>
</dbReference>
<dbReference type="OrthoDB" id="3224024at2"/>
<sequence length="521" mass="57235">MNSKRQLVVNMTASLTQFIINIGIGFGLSPFVVGKLGAEAYGYVGLANNVISYASLLTIALDSVAGRFITVAYHQGDKEKADRYFSSTFMADCVIAIVVAIIAIPVTLDLEHLINISPHLVADVKMLFAFLFLQFIITSLCTVFTVATFITNKLYLSSLANMAFSILRVVIMVVCFSTLPALVMYVGLAALVGSLAVVALNIHYTRTLTPELRFVRSAVSWTTVREMLSAGIWNVVIKLQQVISFGLKLLVANLMVSPYKMGMMSIAQTIPSMISGLMGTISGLFYPDQTKYFAQGKIDMLVRDMKSGMRMCGFFTVVITVVCCVVGREFFFLWQPGQDSDMLYLIMFISMCGFLVSGAATTLQNIPLIVNKLKLYSIAWLLFSLTSLPLTWVLLKTTPLDIYAVAIVPTALEMLANVTFVPIYAAIILGIAKRTFYSVYVQYVASALLSFAVCDGLKLALHIPAGTWVTFFASCALYSIVASVITIAVLLGKRERSVLLKIVLRKLHLEGRMGGRRSRKH</sequence>
<proteinExistence type="predicted"/>
<feature type="transmembrane region" description="Helical" evidence="6">
    <location>
        <begin position="439"/>
        <end position="461"/>
    </location>
</feature>
<comment type="caution">
    <text evidence="7">The sequence shown here is derived from an EMBL/GenBank/DDBJ whole genome shotgun (WGS) entry which is preliminary data.</text>
</comment>
<evidence type="ECO:0000256" key="1">
    <source>
        <dbReference type="ARBA" id="ARBA00004651"/>
    </source>
</evidence>
<keyword evidence="4 6" id="KW-1133">Transmembrane helix</keyword>
<dbReference type="GO" id="GO:0005886">
    <property type="term" value="C:plasma membrane"/>
    <property type="evidence" value="ECO:0007669"/>
    <property type="project" value="UniProtKB-SubCell"/>
</dbReference>
<feature type="transmembrane region" description="Helical" evidence="6">
    <location>
        <begin position="343"/>
        <end position="363"/>
    </location>
</feature>
<feature type="transmembrane region" description="Helical" evidence="6">
    <location>
        <begin position="159"/>
        <end position="179"/>
    </location>
</feature>
<feature type="transmembrane region" description="Helical" evidence="6">
    <location>
        <begin position="7"/>
        <end position="31"/>
    </location>
</feature>
<organism evidence="7 8">
    <name type="scientific">Bifidobacterium vansinderenii</name>
    <dbReference type="NCBI Taxonomy" id="1984871"/>
    <lineage>
        <taxon>Bacteria</taxon>
        <taxon>Bacillati</taxon>
        <taxon>Actinomycetota</taxon>
        <taxon>Actinomycetes</taxon>
        <taxon>Bifidobacteriales</taxon>
        <taxon>Bifidobacteriaceae</taxon>
        <taxon>Bifidobacterium</taxon>
    </lineage>
</organism>
<dbReference type="AlphaFoldDB" id="A0A229W0K9"/>
<reference evidence="7 8" key="1">
    <citation type="submission" date="2017-05" db="EMBL/GenBank/DDBJ databases">
        <title>Bifidobacterium vansinderenii sp. nov.</title>
        <authorList>
            <person name="Lugli G.A."/>
            <person name="Duranti S."/>
            <person name="Mangifesta M."/>
        </authorList>
    </citation>
    <scope>NUCLEOTIDE SEQUENCE [LARGE SCALE GENOMIC DNA]</scope>
    <source>
        <strain evidence="7 8">Tam10B</strain>
    </source>
</reference>
<dbReference type="RefSeq" id="WP_093959801.1">
    <property type="nucleotide sequence ID" value="NZ_NEWD01000005.1"/>
</dbReference>
<protein>
    <submittedName>
        <fullName evidence="7">Flippase</fullName>
    </submittedName>
</protein>
<dbReference type="PANTHER" id="PTHR30250">
    <property type="entry name" value="PST FAMILY PREDICTED COLANIC ACID TRANSPORTER"/>
    <property type="match status" value="1"/>
</dbReference>
<name>A0A229W0K9_9BIFI</name>
<evidence type="ECO:0000256" key="5">
    <source>
        <dbReference type="ARBA" id="ARBA00023136"/>
    </source>
</evidence>
<evidence type="ECO:0000313" key="8">
    <source>
        <dbReference type="Proteomes" id="UP000215433"/>
    </source>
</evidence>